<comment type="caution">
    <text evidence="3">The sequence shown here is derived from an EMBL/GenBank/DDBJ whole genome shotgun (WGS) entry which is preliminary data.</text>
</comment>
<keyword evidence="1" id="KW-1133">Transmembrane helix</keyword>
<dbReference type="Pfam" id="PF06835">
    <property type="entry name" value="LptC"/>
    <property type="match status" value="1"/>
</dbReference>
<dbReference type="Proteomes" id="UP000886042">
    <property type="component" value="Unassembled WGS sequence"/>
</dbReference>
<keyword evidence="1" id="KW-0472">Membrane</keyword>
<dbReference type="EMBL" id="DRMN01000167">
    <property type="protein sequence ID" value="HFB54774.1"/>
    <property type="molecule type" value="Genomic_DNA"/>
</dbReference>
<feature type="transmembrane region" description="Helical" evidence="1">
    <location>
        <begin position="45"/>
        <end position="66"/>
    </location>
</feature>
<protein>
    <recommendedName>
        <fullName evidence="2">Organic solvent tolerance-like N-terminal domain-containing protein</fullName>
    </recommendedName>
</protein>
<feature type="domain" description="Organic solvent tolerance-like N-terminal" evidence="2">
    <location>
        <begin position="259"/>
        <end position="375"/>
    </location>
</feature>
<accession>A0A7C3GAJ9</accession>
<name>A0A7C3GAJ9_9PROT</name>
<evidence type="ECO:0000259" key="2">
    <source>
        <dbReference type="Pfam" id="PF03968"/>
    </source>
</evidence>
<dbReference type="Pfam" id="PF03968">
    <property type="entry name" value="LptD_N"/>
    <property type="match status" value="1"/>
</dbReference>
<dbReference type="AlphaFoldDB" id="A0A7C3GAJ9"/>
<proteinExistence type="predicted"/>
<evidence type="ECO:0000256" key="1">
    <source>
        <dbReference type="SAM" id="Phobius"/>
    </source>
</evidence>
<sequence>MTTVPIDPESDAFGVNADGHSLQFWEPRRALTLDAARRHTVVVLYIRRVLMVMAGALLLILLAYFIKAPTTIIPTDNPDEAVKMVNPVYSGRTTDDLPYRITADSAVRLLRSPDNMKLENPVLNFMRNEGAGQSVVLALGGEYNAQSEILELQRDVNLKTDDGYMCKTGHARILIKDKRIEGDEAISCTGNFGQAGGNAYEINEGYSEFVFKNGMTARLIPEQSGNFLMAPETSQDGGKAVDVSAPSKLSFGGDAPINVKADLAVYKGPKTVLTGNVFLRQETSDIYADQMNMFREELRPTRNGDEARIIKYGNINKIVAVGNFKYVTPESSVTGKKGVYERDKNIITVTGNVKYIQANGSSAYGEILTYDLTTNKVTFGGNCSGTTCGRNGGVNITVKGKKKG</sequence>
<evidence type="ECO:0000313" key="3">
    <source>
        <dbReference type="EMBL" id="HFB54774.1"/>
    </source>
</evidence>
<dbReference type="Gene3D" id="2.60.450.10">
    <property type="entry name" value="Lipopolysaccharide (LPS) transport protein A like domain"/>
    <property type="match status" value="1"/>
</dbReference>
<keyword evidence="1" id="KW-0812">Transmembrane</keyword>
<dbReference type="InterPro" id="IPR005653">
    <property type="entry name" value="OstA-like_N"/>
</dbReference>
<organism evidence="3">
    <name type="scientific">Hellea balneolensis</name>
    <dbReference type="NCBI Taxonomy" id="287478"/>
    <lineage>
        <taxon>Bacteria</taxon>
        <taxon>Pseudomonadati</taxon>
        <taxon>Pseudomonadota</taxon>
        <taxon>Alphaproteobacteria</taxon>
        <taxon>Maricaulales</taxon>
        <taxon>Robiginitomaculaceae</taxon>
        <taxon>Hellea</taxon>
    </lineage>
</organism>
<gene>
    <name evidence="3" type="ORF">ENJ46_02530</name>
</gene>
<dbReference type="InterPro" id="IPR010664">
    <property type="entry name" value="LipoPS_assembly_LptC-rel"/>
</dbReference>
<reference evidence="3" key="1">
    <citation type="journal article" date="2020" name="mSystems">
        <title>Genome- and Community-Level Interaction Insights into Carbon Utilization and Element Cycling Functions of Hydrothermarchaeota in Hydrothermal Sediment.</title>
        <authorList>
            <person name="Zhou Z."/>
            <person name="Liu Y."/>
            <person name="Xu W."/>
            <person name="Pan J."/>
            <person name="Luo Z.H."/>
            <person name="Li M."/>
        </authorList>
    </citation>
    <scope>NUCLEOTIDE SEQUENCE [LARGE SCALE GENOMIC DNA]</scope>
    <source>
        <strain evidence="3">HyVt-489</strain>
    </source>
</reference>